<name>A0A8T4IZF1_9ACTN</name>
<protein>
    <recommendedName>
        <fullName evidence="3">Secreted protein</fullName>
    </recommendedName>
</protein>
<organism evidence="1 2">
    <name type="scientific">Streptomyces daliensis</name>
    <dbReference type="NCBI Taxonomy" id="299421"/>
    <lineage>
        <taxon>Bacteria</taxon>
        <taxon>Bacillati</taxon>
        <taxon>Actinomycetota</taxon>
        <taxon>Actinomycetes</taxon>
        <taxon>Kitasatosporales</taxon>
        <taxon>Streptomycetaceae</taxon>
        <taxon>Streptomyces</taxon>
    </lineage>
</organism>
<evidence type="ECO:0000313" key="2">
    <source>
        <dbReference type="Proteomes" id="UP000675554"/>
    </source>
</evidence>
<dbReference type="AlphaFoldDB" id="A0A8T4IZF1"/>
<accession>A0A8T4IZF1</accession>
<dbReference type="Proteomes" id="UP000675554">
    <property type="component" value="Unassembled WGS sequence"/>
</dbReference>
<evidence type="ECO:0000313" key="1">
    <source>
        <dbReference type="EMBL" id="MBR7674654.1"/>
    </source>
</evidence>
<evidence type="ECO:0008006" key="3">
    <source>
        <dbReference type="Google" id="ProtNLM"/>
    </source>
</evidence>
<dbReference type="Pfam" id="PF18143">
    <property type="entry name" value="HAD_SAK_2"/>
    <property type="match status" value="1"/>
</dbReference>
<sequence length="183" mass="20906">MSTSERPLLLLDVDGPLNPFAARWRLRPRGYTTHRFRPTGWLERHPSVPGRKAATLRVWLKAEHGRLLAGLPCELVWATAWTHDANECISPVLGLPELPVIEWPMMFRAEEPGLLLWKARPIVEWAAGRPFAWVDDRITERERQFVAAVHKGPALLHHVDARHGLREADFAALARWARETSGR</sequence>
<reference evidence="1" key="1">
    <citation type="submission" date="2021-04" db="EMBL/GenBank/DDBJ databases">
        <title>Sequencing of actinobacteria type strains.</title>
        <authorList>
            <person name="Nguyen G.-S."/>
            <person name="Wentzel A."/>
        </authorList>
    </citation>
    <scope>NUCLEOTIDE SEQUENCE</scope>
    <source>
        <strain evidence="1">DSM 42095</strain>
    </source>
</reference>
<dbReference type="EMBL" id="JAGSMN010000363">
    <property type="protein sequence ID" value="MBR7674654.1"/>
    <property type="molecule type" value="Genomic_DNA"/>
</dbReference>
<gene>
    <name evidence="1" type="ORF">KDA82_16830</name>
</gene>
<proteinExistence type="predicted"/>
<keyword evidence="2" id="KW-1185">Reference proteome</keyword>
<comment type="caution">
    <text evidence="1">The sequence shown here is derived from an EMBL/GenBank/DDBJ whole genome shotgun (WGS) entry which is preliminary data.</text>
</comment>